<dbReference type="AlphaFoldDB" id="A0AA96UZV6"/>
<dbReference type="Gene3D" id="2.60.40.4270">
    <property type="entry name" value="Listeria-Bacteroides repeat domain"/>
    <property type="match status" value="1"/>
</dbReference>
<comment type="subcellular location">
    <subcellularLocation>
        <location evidence="1">Cell envelope</location>
    </subcellularLocation>
</comment>
<evidence type="ECO:0000313" key="2">
    <source>
        <dbReference type="EMBL" id="WNY23769.1"/>
    </source>
</evidence>
<keyword evidence="3" id="KW-1185">Reference proteome</keyword>
<dbReference type="KEGG" id="mehf:MmiHf6_10840"/>
<evidence type="ECO:0000313" key="3">
    <source>
        <dbReference type="Proteomes" id="UP001302978"/>
    </source>
</evidence>
<accession>A0AA96UZV6</accession>
<sequence length="1178" mass="123740">MNYKTAYLVLGALFIILLLSGTAAALTGSGTATNPYIVYNETDLIAVSANSYADKHIKLNNSITVLNSSLTPIGRTADGKFEGTFNGNGQTITLASSTGTLTFGAKNGSSGLFSKVNYNSANGANIYNLNVVVNCNIISTSNNFGVIVGSGLSSGDKSNVLMRACTVTVNPGKTITANGENTGGIIGNLDVGTLSTCTFSGEGKLSSTGNNTGGVAGYINLGQLYSCSVSGNVNGSNYVGGLVGYFKDGGLTSACTVSGTVNGTGDYVGGAIGYMAAGSTAAGTTVSSAVSGKNHVGGFVGYNSATGITGVTVTSSTSVTGTGNNVGGFVGSKNGRIVNSVVTGVTVSGVNYVGGFAGSSNSSATVNCSYTGGTVTGASYVGGLIGKLSGAYLNDSMSSGTVTGTGDYVGGLIGDGAPFLDSVSFGIDNVSSSANVNGGNYVGGLVGNYSGKMANNSHYKGGTVTGTGDYVGGLFGYKSIRVENSSAIGTVSGRNYVGGFAGYSTDSATGRSFSSGNVNGVNYVGGFVGMYRGANVNNSYSTSNVNATGTGNSGIAGGFIGSTYDIGSESAGIYDCYATGNVTGNYAGGFVGQSATSNDYSYIKNSLALNAYVNGTTSSDVFGNLRIESIVNSSNNFAWNGIQNKNATGTVTNLGNVTLIKSYNVWDTYANTTDSKWPSNFTSSVWKNNSYDGTSYKYRLPILSWQTTAPGDDASHLLYLTDIKVNRTSNATTSSGSDFKIVLDDTEIKFANLYYPWYWNMSLNFSNSDNSYTLASGDRFAVINKTNSSPYNATKTINGNYVWAVSQINATDSRTWEIAANTPYIYTVTFNITDGTYNSSNVLAVNNSSGASAVTYPAEQGSGSNSKETYVYVSSNGVMTDPDSNLSDYSKTSIYADRPYTYSIVEGWYNGNDKWVFGDGGTVVSGDVVLNAKWQYYFVYHRNTDSSDTEIFVEGPYNESETVDLDGINNSNFTWGNSKADYSFVGWTAEQNPSTPVYLDNVIVSKSGIDVYAQWIQNLTVTYNANAGSDSVTGMPDPNPVTDIAYNSTLTAPSNPERTGYTFEGWFTKDGSGGDWGLEWQFDGDVSPDKVVEDVDLYAKWTVNNYTVTWTNYDDTVLETDTDVPYGTTPTYDGTDPVRVADAQYTYTFTGWDPAISQSRFQFGYRRHYLQSRFQFRC</sequence>
<reference evidence="2 3" key="1">
    <citation type="submission" date="2023-07" db="EMBL/GenBank/DDBJ databases">
        <title>Closed genoem sequence of Methanomicrococcus sp. Hf6.</title>
        <authorList>
            <person name="Poehlein A."/>
            <person name="Protasov E."/>
            <person name="Platt K."/>
            <person name="Reeh H."/>
            <person name="Daniel R."/>
            <person name="Brune A."/>
        </authorList>
    </citation>
    <scope>NUCLEOTIDE SEQUENCE [LARGE SCALE GENOMIC DNA]</scope>
    <source>
        <strain evidence="2 3">Hf6</strain>
    </source>
</reference>
<dbReference type="InterPro" id="IPR013378">
    <property type="entry name" value="InlB-like_B-rpt"/>
</dbReference>
<evidence type="ECO:0000256" key="1">
    <source>
        <dbReference type="ARBA" id="ARBA00004196"/>
    </source>
</evidence>
<dbReference type="Gene3D" id="2.160.20.110">
    <property type="match status" value="4"/>
</dbReference>
<dbReference type="GeneID" id="85195647"/>
<dbReference type="NCBIfam" id="TIGR02543">
    <property type="entry name" value="List_Bact_rpt"/>
    <property type="match status" value="1"/>
</dbReference>
<dbReference type="EMBL" id="CP131059">
    <property type="protein sequence ID" value="WNY23769.1"/>
    <property type="molecule type" value="Genomic_DNA"/>
</dbReference>
<gene>
    <name evidence="2" type="ORF">MmiHf6_10840</name>
</gene>
<dbReference type="Proteomes" id="UP001302978">
    <property type="component" value="Chromosome"/>
</dbReference>
<organism evidence="2 3">
    <name type="scientific">Methanimicrococcus hongohii</name>
    <dbReference type="NCBI Taxonomy" id="3028295"/>
    <lineage>
        <taxon>Archaea</taxon>
        <taxon>Methanobacteriati</taxon>
        <taxon>Methanobacteriota</taxon>
        <taxon>Stenosarchaea group</taxon>
        <taxon>Methanomicrobia</taxon>
        <taxon>Methanosarcinales</taxon>
        <taxon>Methanosarcinaceae</taxon>
        <taxon>Methanimicrococcus</taxon>
    </lineage>
</organism>
<dbReference type="InterPro" id="IPR042229">
    <property type="entry name" value="Listeria/Bacterioides_rpt_sf"/>
</dbReference>
<name>A0AA96UZV6_9EURY</name>
<protein>
    <submittedName>
        <fullName evidence="2">Uncharacterized protein</fullName>
    </submittedName>
</protein>
<dbReference type="Pfam" id="PF09479">
    <property type="entry name" value="Flg_new"/>
    <property type="match status" value="2"/>
</dbReference>
<dbReference type="RefSeq" id="WP_316556924.1">
    <property type="nucleotide sequence ID" value="NZ_CP131059.1"/>
</dbReference>
<proteinExistence type="predicted"/>